<feature type="transmembrane region" description="Helical" evidence="9">
    <location>
        <begin position="134"/>
        <end position="162"/>
    </location>
</feature>
<keyword evidence="5 9" id="KW-0812">Transmembrane</keyword>
<sequence length="469" mass="49406">MKEKRKPGFGAAMLPILVMAFVLGIGFGKFRLSVEVLLLVCSFFTVLLGLFYGTTWNEIADAVSEKIGKSFMAIFIFVFVGMIIGTWMLSGTIPMLIYYGLKLLNPQLFLISAFVITVIVSVCTGTSFGSVGTVGLALIGVAQGLGVNLPAAAGAIISGAYFGDKMSPLSDTTNLAPVAAGTTLFEHIRHMFYTTVPAALVCLVVYFIAGRTGMVVSSVDASAANEMTEGLASIYHFNVFLLIPLVVVLVGSAMGKPTIPVMFTASVLAGVLAIVFQGATVAKVISAAYSGFSLSMLGIDPETVTGSIKTLVERGGMTSMMATVLKVLCAFLFAGAMSAAGFMNAILEKLKTFVHSDGTLILVTVISVLIIALIVGNAYIPILMGGELFSESFKERNLAPQNLSRTLEDAGTCSIPLVPWSAGGAYMSGTLGVSTFAYAPWAIFCYAGFCFAVLWGFTGFGIKKLNKDK</sequence>
<dbReference type="RefSeq" id="WP_118570654.1">
    <property type="nucleotide sequence ID" value="NZ_JACOOW010000008.1"/>
</dbReference>
<keyword evidence="6 9" id="KW-1133">Transmembrane helix</keyword>
<organism evidence="11 12">
    <name type="scientific">Clostridium segne</name>
    <dbReference type="NCBI Taxonomy" id="2763038"/>
    <lineage>
        <taxon>Bacteria</taxon>
        <taxon>Bacillati</taxon>
        <taxon>Bacillota</taxon>
        <taxon>Clostridia</taxon>
        <taxon>Eubacteriales</taxon>
        <taxon>Clostridiaceae</taxon>
        <taxon>Clostridium</taxon>
    </lineage>
</organism>
<evidence type="ECO:0000256" key="6">
    <source>
        <dbReference type="ARBA" id="ARBA00022989"/>
    </source>
</evidence>
<feature type="transmembrane region" description="Helical" evidence="9">
    <location>
        <begin position="438"/>
        <end position="462"/>
    </location>
</feature>
<comment type="subcellular location">
    <subcellularLocation>
        <location evidence="1">Cell membrane</location>
        <topology evidence="1">Multi-pass membrane protein</topology>
    </subcellularLocation>
</comment>
<evidence type="ECO:0000256" key="9">
    <source>
        <dbReference type="SAM" id="Phobius"/>
    </source>
</evidence>
<keyword evidence="7 9" id="KW-0472">Membrane</keyword>
<dbReference type="Proteomes" id="UP000653904">
    <property type="component" value="Unassembled WGS sequence"/>
</dbReference>
<dbReference type="GO" id="GO:0015297">
    <property type="term" value="F:antiporter activity"/>
    <property type="evidence" value="ECO:0007669"/>
    <property type="project" value="UniProtKB-KW"/>
</dbReference>
<keyword evidence="2" id="KW-0813">Transport</keyword>
<comment type="caution">
    <text evidence="11">The sequence shown here is derived from an EMBL/GenBank/DDBJ whole genome shotgun (WGS) entry which is preliminary data.</text>
</comment>
<evidence type="ECO:0000256" key="7">
    <source>
        <dbReference type="ARBA" id="ARBA00023136"/>
    </source>
</evidence>
<evidence type="ECO:0000256" key="5">
    <source>
        <dbReference type="ARBA" id="ARBA00022692"/>
    </source>
</evidence>
<feature type="transmembrane region" description="Helical" evidence="9">
    <location>
        <begin position="267"/>
        <end position="289"/>
    </location>
</feature>
<keyword evidence="12" id="KW-1185">Reference proteome</keyword>
<feature type="transmembrane region" description="Helical" evidence="9">
    <location>
        <begin position="359"/>
        <end position="380"/>
    </location>
</feature>
<comment type="similarity">
    <text evidence="8">Belongs to the NhaC Na(+)/H(+) (TC 2.A.35) antiporter family.</text>
</comment>
<reference evidence="11 12" key="1">
    <citation type="submission" date="2020-08" db="EMBL/GenBank/DDBJ databases">
        <title>Genome public.</title>
        <authorList>
            <person name="Liu C."/>
            <person name="Sun Q."/>
        </authorList>
    </citation>
    <scope>NUCLEOTIDE SEQUENCE [LARGE SCALE GENOMIC DNA]</scope>
    <source>
        <strain evidence="11 12">BX14</strain>
    </source>
</reference>
<evidence type="ECO:0000256" key="8">
    <source>
        <dbReference type="ARBA" id="ARBA00038435"/>
    </source>
</evidence>
<dbReference type="InterPro" id="IPR052180">
    <property type="entry name" value="NhaC_Na-H+_Antiporter"/>
</dbReference>
<keyword evidence="4" id="KW-1003">Cell membrane</keyword>
<feature type="transmembrane region" description="Helical" evidence="9">
    <location>
        <begin position="324"/>
        <end position="347"/>
    </location>
</feature>
<evidence type="ECO:0000259" key="10">
    <source>
        <dbReference type="Pfam" id="PF03553"/>
    </source>
</evidence>
<feature type="transmembrane region" description="Helical" evidence="9">
    <location>
        <begin position="108"/>
        <end position="128"/>
    </location>
</feature>
<dbReference type="NCBIfam" id="TIGR00931">
    <property type="entry name" value="antiport_nhaC"/>
    <property type="match status" value="1"/>
</dbReference>
<dbReference type="InterPro" id="IPR018461">
    <property type="entry name" value="Na/H_Antiport_NhaC-like_C"/>
</dbReference>
<evidence type="ECO:0000256" key="1">
    <source>
        <dbReference type="ARBA" id="ARBA00004651"/>
    </source>
</evidence>
<feature type="transmembrane region" description="Helical" evidence="9">
    <location>
        <begin position="191"/>
        <end position="209"/>
    </location>
</feature>
<evidence type="ECO:0000313" key="12">
    <source>
        <dbReference type="Proteomes" id="UP000653904"/>
    </source>
</evidence>
<evidence type="ECO:0000256" key="2">
    <source>
        <dbReference type="ARBA" id="ARBA00022448"/>
    </source>
</evidence>
<dbReference type="InterPro" id="IPR004770">
    <property type="entry name" value="Na/H_antiport_NhaC"/>
</dbReference>
<feature type="transmembrane region" description="Helical" evidence="9">
    <location>
        <begin position="34"/>
        <end position="52"/>
    </location>
</feature>
<protein>
    <submittedName>
        <fullName evidence="11">Na+/H+ antiporter NhaC</fullName>
    </submittedName>
</protein>
<dbReference type="GO" id="GO:0005886">
    <property type="term" value="C:plasma membrane"/>
    <property type="evidence" value="ECO:0007669"/>
    <property type="project" value="UniProtKB-SubCell"/>
</dbReference>
<keyword evidence="3" id="KW-0050">Antiport</keyword>
<accession>A0AAW3X653</accession>
<dbReference type="AlphaFoldDB" id="A0AAW3X653"/>
<evidence type="ECO:0000256" key="3">
    <source>
        <dbReference type="ARBA" id="ARBA00022449"/>
    </source>
</evidence>
<gene>
    <name evidence="11" type="primary">nhaC</name>
    <name evidence="11" type="ORF">H8S19_07155</name>
</gene>
<evidence type="ECO:0000313" key="11">
    <source>
        <dbReference type="EMBL" id="MBC5656845.1"/>
    </source>
</evidence>
<feature type="transmembrane region" description="Helical" evidence="9">
    <location>
        <begin position="6"/>
        <end position="27"/>
    </location>
</feature>
<dbReference type="PANTHER" id="PTHR33451">
    <property type="entry name" value="MALATE-2H(+)/NA(+)-LACTATE ANTIPORTER"/>
    <property type="match status" value="1"/>
</dbReference>
<dbReference type="EMBL" id="JACOOW010000008">
    <property type="protein sequence ID" value="MBC5656845.1"/>
    <property type="molecule type" value="Genomic_DNA"/>
</dbReference>
<evidence type="ECO:0000256" key="4">
    <source>
        <dbReference type="ARBA" id="ARBA00022475"/>
    </source>
</evidence>
<feature type="transmembrane region" description="Helical" evidence="9">
    <location>
        <begin position="234"/>
        <end position="255"/>
    </location>
</feature>
<proteinExistence type="inferred from homology"/>
<dbReference type="PANTHER" id="PTHR33451:SF3">
    <property type="entry name" value="MALATE-2H(+)_NA(+)-LACTATE ANTIPORTER"/>
    <property type="match status" value="1"/>
</dbReference>
<name>A0AAW3X653_9CLOT</name>
<feature type="transmembrane region" description="Helical" evidence="9">
    <location>
        <begin position="72"/>
        <end position="101"/>
    </location>
</feature>
<dbReference type="Pfam" id="PF03553">
    <property type="entry name" value="Na_H_antiporter"/>
    <property type="match status" value="1"/>
</dbReference>
<feature type="domain" description="Na+/H+ antiporter NhaC-like C-terminal" evidence="10">
    <location>
        <begin position="159"/>
        <end position="460"/>
    </location>
</feature>